<proteinExistence type="predicted"/>
<accession>A0A1G8M4L0</accession>
<keyword evidence="1" id="KW-1133">Transmembrane helix</keyword>
<keyword evidence="1" id="KW-0472">Membrane</keyword>
<feature type="transmembrane region" description="Helical" evidence="1">
    <location>
        <begin position="12"/>
        <end position="30"/>
    </location>
</feature>
<dbReference type="RefSeq" id="WP_143026548.1">
    <property type="nucleotide sequence ID" value="NZ_FNEM01000002.1"/>
</dbReference>
<evidence type="ECO:0000256" key="1">
    <source>
        <dbReference type="SAM" id="Phobius"/>
    </source>
</evidence>
<protein>
    <submittedName>
        <fullName evidence="2">Uncharacterized protein</fullName>
    </submittedName>
</protein>
<evidence type="ECO:0000313" key="2">
    <source>
        <dbReference type="EMBL" id="SDI62882.1"/>
    </source>
</evidence>
<feature type="transmembrane region" description="Helical" evidence="1">
    <location>
        <begin position="42"/>
        <end position="64"/>
    </location>
</feature>
<organism evidence="2 3">
    <name type="scientific">Ferrimonas sediminum</name>
    <dbReference type="NCBI Taxonomy" id="718193"/>
    <lineage>
        <taxon>Bacteria</taxon>
        <taxon>Pseudomonadati</taxon>
        <taxon>Pseudomonadota</taxon>
        <taxon>Gammaproteobacteria</taxon>
        <taxon>Alteromonadales</taxon>
        <taxon>Ferrimonadaceae</taxon>
        <taxon>Ferrimonas</taxon>
    </lineage>
</organism>
<sequence length="128" mass="13982">MTIRPWQTVLTGWVLGVVAMALMLPLLMLTHELSQWLPATGVYALSVALDAALAYLPVWLVLAWLSFRLGTPEASLWLLVGAATLSYLILPAWVGTHWHLAAWIWSQPSALLAQVLGVGLGGWLSRRG</sequence>
<feature type="transmembrane region" description="Helical" evidence="1">
    <location>
        <begin position="76"/>
        <end position="94"/>
    </location>
</feature>
<name>A0A1G8M4L0_9GAMM</name>
<evidence type="ECO:0000313" key="3">
    <source>
        <dbReference type="Proteomes" id="UP000199527"/>
    </source>
</evidence>
<reference evidence="3" key="1">
    <citation type="submission" date="2016-10" db="EMBL/GenBank/DDBJ databases">
        <authorList>
            <person name="Varghese N."/>
            <person name="Submissions S."/>
        </authorList>
    </citation>
    <scope>NUCLEOTIDE SEQUENCE [LARGE SCALE GENOMIC DNA]</scope>
    <source>
        <strain evidence="3">DSM 23317</strain>
    </source>
</reference>
<dbReference type="AlphaFoldDB" id="A0A1G8M4L0"/>
<keyword evidence="1" id="KW-0812">Transmembrane</keyword>
<feature type="transmembrane region" description="Helical" evidence="1">
    <location>
        <begin position="100"/>
        <end position="124"/>
    </location>
</feature>
<gene>
    <name evidence="2" type="ORF">SAMN04488540_102265</name>
</gene>
<dbReference type="OrthoDB" id="9846257at2"/>
<keyword evidence="3" id="KW-1185">Reference proteome</keyword>
<dbReference type="Proteomes" id="UP000199527">
    <property type="component" value="Unassembled WGS sequence"/>
</dbReference>
<dbReference type="EMBL" id="FNEM01000002">
    <property type="protein sequence ID" value="SDI62882.1"/>
    <property type="molecule type" value="Genomic_DNA"/>
</dbReference>